<accession>A0A0C2UDY5</accession>
<sequence length="79" mass="9267">MDISGGYIFDLFMEMEDWLKRHCKAPFAISRYDEVKFTHRQDAEVFARKWFETGRWQLQEIKPSCPAGRCHAEGVPCPA</sequence>
<dbReference type="EMBL" id="JXSL01000022">
    <property type="protein sequence ID" value="KIL99712.1"/>
    <property type="molecule type" value="Genomic_DNA"/>
</dbReference>
<comment type="caution">
    <text evidence="1">The sequence shown here is derived from an EMBL/GenBank/DDBJ whole genome shotgun (WGS) entry which is preliminary data.</text>
</comment>
<name>A0A0C2UDY5_PARME</name>
<dbReference type="AlphaFoldDB" id="A0A0C2UDY5"/>
<evidence type="ECO:0000313" key="1">
    <source>
        <dbReference type="EMBL" id="KIL99712.1"/>
    </source>
</evidence>
<protein>
    <submittedName>
        <fullName evidence="1">Uncharacterized protein</fullName>
    </submittedName>
</protein>
<keyword evidence="2" id="KW-1185">Reference proteome</keyword>
<organism evidence="1 2">
    <name type="scientific">Paramagnetospirillum magnetotacticum MS-1</name>
    <dbReference type="NCBI Taxonomy" id="272627"/>
    <lineage>
        <taxon>Bacteria</taxon>
        <taxon>Pseudomonadati</taxon>
        <taxon>Pseudomonadota</taxon>
        <taxon>Alphaproteobacteria</taxon>
        <taxon>Rhodospirillales</taxon>
        <taxon>Magnetospirillaceae</taxon>
        <taxon>Paramagnetospirillum</taxon>
    </lineage>
</organism>
<dbReference type="Proteomes" id="UP000031971">
    <property type="component" value="Unassembled WGS sequence"/>
</dbReference>
<reference evidence="1 2" key="1">
    <citation type="submission" date="2015-01" db="EMBL/GenBank/DDBJ databases">
        <title>Genome Sequence of Magnetospirillum magnetotacticum Strain MS-1.</title>
        <authorList>
            <person name="Marinov G.K."/>
            <person name="Smalley M.D."/>
            <person name="DeSalvo G."/>
        </authorList>
    </citation>
    <scope>NUCLEOTIDE SEQUENCE [LARGE SCALE GENOMIC DNA]</scope>
    <source>
        <strain evidence="1 2">MS-1</strain>
    </source>
</reference>
<gene>
    <name evidence="1" type="ORF">CCC_03884</name>
</gene>
<proteinExistence type="predicted"/>
<evidence type="ECO:0000313" key="2">
    <source>
        <dbReference type="Proteomes" id="UP000031971"/>
    </source>
</evidence>